<evidence type="ECO:0000313" key="2">
    <source>
        <dbReference type="Proteomes" id="UP001225646"/>
    </source>
</evidence>
<name>A0ABT9VNI1_9BACI</name>
<sequence>MVSVKRVQRLMKKAGIRSIVTKKYRPYSSKE</sequence>
<organism evidence="1 2">
    <name type="scientific">Aeribacillus alveayuensis</name>
    <dbReference type="NCBI Taxonomy" id="279215"/>
    <lineage>
        <taxon>Bacteria</taxon>
        <taxon>Bacillati</taxon>
        <taxon>Bacillota</taxon>
        <taxon>Bacilli</taxon>
        <taxon>Bacillales</taxon>
        <taxon>Bacillaceae</taxon>
        <taxon>Aeribacillus</taxon>
    </lineage>
</organism>
<dbReference type="EMBL" id="JAUSTR010000005">
    <property type="protein sequence ID" value="MDQ0162541.1"/>
    <property type="molecule type" value="Genomic_DNA"/>
</dbReference>
<dbReference type="Proteomes" id="UP001225646">
    <property type="component" value="Unassembled WGS sequence"/>
</dbReference>
<evidence type="ECO:0008006" key="3">
    <source>
        <dbReference type="Google" id="ProtNLM"/>
    </source>
</evidence>
<evidence type="ECO:0000313" key="1">
    <source>
        <dbReference type="EMBL" id="MDQ0162541.1"/>
    </source>
</evidence>
<accession>A0ABT9VNI1</accession>
<keyword evidence="2" id="KW-1185">Reference proteome</keyword>
<reference evidence="1 2" key="1">
    <citation type="submission" date="2023-07" db="EMBL/GenBank/DDBJ databases">
        <title>Genomic Encyclopedia of Type Strains, Phase IV (KMG-IV): sequencing the most valuable type-strain genomes for metagenomic binning, comparative biology and taxonomic classification.</title>
        <authorList>
            <person name="Goeker M."/>
        </authorList>
    </citation>
    <scope>NUCLEOTIDE SEQUENCE [LARGE SCALE GENOMIC DNA]</scope>
    <source>
        <strain evidence="1 2">DSM 19092</strain>
    </source>
</reference>
<proteinExistence type="predicted"/>
<gene>
    <name evidence="1" type="ORF">J2S06_001618</name>
</gene>
<protein>
    <recommendedName>
        <fullName evidence="3">HTH-like domain-containing protein</fullName>
    </recommendedName>
</protein>
<comment type="caution">
    <text evidence="1">The sequence shown here is derived from an EMBL/GenBank/DDBJ whole genome shotgun (WGS) entry which is preliminary data.</text>
</comment>